<keyword evidence="2" id="KW-1185">Reference proteome</keyword>
<evidence type="ECO:0000256" key="1">
    <source>
        <dbReference type="SAM" id="MobiDB-lite"/>
    </source>
</evidence>
<proteinExistence type="predicted"/>
<dbReference type="Proteomes" id="UP000694888">
    <property type="component" value="Unplaced"/>
</dbReference>
<feature type="region of interest" description="Disordered" evidence="1">
    <location>
        <begin position="244"/>
        <end position="292"/>
    </location>
</feature>
<gene>
    <name evidence="3" type="primary">LOC101861910</name>
</gene>
<feature type="compositionally biased region" description="Basic residues" evidence="1">
    <location>
        <begin position="381"/>
        <end position="392"/>
    </location>
</feature>
<feature type="compositionally biased region" description="Polar residues" evidence="1">
    <location>
        <begin position="250"/>
        <end position="267"/>
    </location>
</feature>
<feature type="compositionally biased region" description="Polar residues" evidence="1">
    <location>
        <begin position="189"/>
        <end position="205"/>
    </location>
</feature>
<sequence length="440" mass="49158">MTSPPTENANAMTSPGTSSATTKSFQDLSYMHRPPAIMPNYGKKYGTGLKLKTNVPRVLLYDNVTQQTILDVQLSGLESQQCKISREFEMHIRSFQQQRQFRDKALKNLTKVHHSDDYEEFEREFYSNLDNNDNSFLPSISLSNGSALKNKRKRKNKKTLSASFNAHDKQHYSPQINGFSEIESETPRKNSNTLPAIDTASTPSLVSAKGQDLEVTSTQHFEPKRRVGFRVEKSSSGVTRIFHALPTGDQADSSNEPTLQNGENSQENPEKETRDASEPDISNTSVPMDTSASEAENVLLTEDPGHSQGHGHAADQVMENADVSTGGKREPLLDRRFEMLRRLLIPQEPPNEGYTELSPSFPRRYPNLSALDEFGRIPVARGRKRKKKKGKRKLGDLQNCLSDDDTSSLSDEHSSDSEDEENPNASEARANSGLIRLGQF</sequence>
<accession>A0ABM0K3W8</accession>
<reference evidence="3" key="1">
    <citation type="submission" date="2025-08" db="UniProtKB">
        <authorList>
            <consortium name="RefSeq"/>
        </authorList>
    </citation>
    <scope>IDENTIFICATION</scope>
</reference>
<protein>
    <submittedName>
        <fullName evidence="3">Uncharacterized protein LOC101861910</fullName>
    </submittedName>
</protein>
<feature type="region of interest" description="Disordered" evidence="1">
    <location>
        <begin position="1"/>
        <end position="23"/>
    </location>
</feature>
<feature type="compositionally biased region" description="Basic and acidic residues" evidence="1">
    <location>
        <begin position="268"/>
        <end position="277"/>
    </location>
</feature>
<name>A0ABM0K3W8_APLCA</name>
<feature type="compositionally biased region" description="Polar residues" evidence="1">
    <location>
        <begin position="280"/>
        <end position="292"/>
    </location>
</feature>
<dbReference type="GeneID" id="101861910"/>
<dbReference type="RefSeq" id="XP_005108169.1">
    <property type="nucleotide sequence ID" value="XM_005108112.3"/>
</dbReference>
<feature type="region of interest" description="Disordered" evidence="1">
    <location>
        <begin position="183"/>
        <end position="211"/>
    </location>
</feature>
<evidence type="ECO:0000313" key="3">
    <source>
        <dbReference type="RefSeq" id="XP_005108169.1"/>
    </source>
</evidence>
<feature type="region of interest" description="Disordered" evidence="1">
    <location>
        <begin position="366"/>
        <end position="440"/>
    </location>
</feature>
<evidence type="ECO:0000313" key="2">
    <source>
        <dbReference type="Proteomes" id="UP000694888"/>
    </source>
</evidence>
<organism evidence="2 3">
    <name type="scientific">Aplysia californica</name>
    <name type="common">California sea hare</name>
    <dbReference type="NCBI Taxonomy" id="6500"/>
    <lineage>
        <taxon>Eukaryota</taxon>
        <taxon>Metazoa</taxon>
        <taxon>Spiralia</taxon>
        <taxon>Lophotrochozoa</taxon>
        <taxon>Mollusca</taxon>
        <taxon>Gastropoda</taxon>
        <taxon>Heterobranchia</taxon>
        <taxon>Euthyneura</taxon>
        <taxon>Tectipleura</taxon>
        <taxon>Aplysiida</taxon>
        <taxon>Aplysioidea</taxon>
        <taxon>Aplysiidae</taxon>
        <taxon>Aplysia</taxon>
    </lineage>
</organism>